<dbReference type="RefSeq" id="WP_234797562.1">
    <property type="nucleotide sequence ID" value="NZ_FONS01000006.1"/>
</dbReference>
<dbReference type="STRING" id="34086.SAMN04488084_105192"/>
<protein>
    <submittedName>
        <fullName evidence="1">Transcriptional regulator</fullName>
    </submittedName>
</protein>
<reference evidence="1 2" key="1">
    <citation type="submission" date="2016-10" db="EMBL/GenBank/DDBJ databases">
        <authorList>
            <person name="de Groot N.N."/>
        </authorList>
    </citation>
    <scope>NUCLEOTIDE SEQUENCE [LARGE SCALE GENOMIC DNA]</scope>
    <source>
        <strain evidence="1 2">ATCC 51969</strain>
    </source>
</reference>
<dbReference type="SUPFAM" id="SSF46785">
    <property type="entry name" value="Winged helix' DNA-binding domain"/>
    <property type="match status" value="1"/>
</dbReference>
<name>A0A1I2GPC0_9SPHI</name>
<gene>
    <name evidence="1" type="ORF">SAMN03003324_02751</name>
</gene>
<dbReference type="InterPro" id="IPR036388">
    <property type="entry name" value="WH-like_DNA-bd_sf"/>
</dbReference>
<dbReference type="AlphaFoldDB" id="A0A1I2GPC0"/>
<dbReference type="Gene3D" id="1.10.10.10">
    <property type="entry name" value="Winged helix-like DNA-binding domain superfamily/Winged helix DNA-binding domain"/>
    <property type="match status" value="1"/>
</dbReference>
<dbReference type="EMBL" id="FONS01000006">
    <property type="protein sequence ID" value="SFF18859.1"/>
    <property type="molecule type" value="Genomic_DNA"/>
</dbReference>
<organism evidence="1 2">
    <name type="scientific">Pedobacter antarcticus</name>
    <dbReference type="NCBI Taxonomy" id="34086"/>
    <lineage>
        <taxon>Bacteria</taxon>
        <taxon>Pseudomonadati</taxon>
        <taxon>Bacteroidota</taxon>
        <taxon>Sphingobacteriia</taxon>
        <taxon>Sphingobacteriales</taxon>
        <taxon>Sphingobacteriaceae</taxon>
        <taxon>Pedobacter</taxon>
    </lineage>
</organism>
<evidence type="ECO:0000313" key="2">
    <source>
        <dbReference type="Proteomes" id="UP000183129"/>
    </source>
</evidence>
<dbReference type="InterPro" id="IPR036390">
    <property type="entry name" value="WH_DNA-bd_sf"/>
</dbReference>
<evidence type="ECO:0000313" key="1">
    <source>
        <dbReference type="EMBL" id="SFF18859.1"/>
    </source>
</evidence>
<dbReference type="Proteomes" id="UP000183129">
    <property type="component" value="Unassembled WGS sequence"/>
</dbReference>
<sequence length="208" mass="23473">MLLKTRGPLTAKDLASHLQITSEGARLQLVKNMEEGFVKVETDVTGVGRPKQYYSLTDLGNGKFPDTHAELTVKLVDIIKTSLGENALQTVIDIYEEQGKTRYLNELTEHTALEEKIAKLAEIRTREGYMAEYTKEDNGYFFIENHCPICAVAKTCQGFCSSELNTFKYVLGDKVEISRMNHMIKGDRRCVYQIIETESDTDANAFNS</sequence>
<accession>A0A1I2GPC0</accession>
<proteinExistence type="predicted"/>